<evidence type="ECO:0000313" key="2">
    <source>
        <dbReference type="Proteomes" id="UP000078252"/>
    </source>
</evidence>
<dbReference type="PATRIC" id="fig|33881.3.peg.3070"/>
<gene>
    <name evidence="1" type="ORF">NS184_13285</name>
</gene>
<dbReference type="OrthoDB" id="4546670at2"/>
<organism evidence="1 2">
    <name type="scientific">Curtobacterium luteum</name>
    <dbReference type="NCBI Taxonomy" id="33881"/>
    <lineage>
        <taxon>Bacteria</taxon>
        <taxon>Bacillati</taxon>
        <taxon>Actinomycetota</taxon>
        <taxon>Actinomycetes</taxon>
        <taxon>Micrococcales</taxon>
        <taxon>Microbacteriaceae</taxon>
        <taxon>Curtobacterium</taxon>
    </lineage>
</organism>
<comment type="caution">
    <text evidence="1">The sequence shown here is derived from an EMBL/GenBank/DDBJ whole genome shotgun (WGS) entry which is preliminary data.</text>
</comment>
<dbReference type="AlphaFoldDB" id="A0A175RIQ5"/>
<proteinExistence type="predicted"/>
<name>A0A175RIQ5_9MICO</name>
<accession>A0A175RIQ5</accession>
<evidence type="ECO:0000313" key="1">
    <source>
        <dbReference type="EMBL" id="KTR03665.1"/>
    </source>
</evidence>
<dbReference type="RefSeq" id="WP_058726585.1">
    <property type="nucleotide sequence ID" value="NZ_LDQC01000078.1"/>
</dbReference>
<protein>
    <submittedName>
        <fullName evidence="1">Uncharacterized protein</fullName>
    </submittedName>
</protein>
<reference evidence="1 2" key="1">
    <citation type="journal article" date="2016" name="Front. Microbiol.">
        <title>Genomic Resource of Rice Seed Associated Bacteria.</title>
        <authorList>
            <person name="Midha S."/>
            <person name="Bansal K."/>
            <person name="Sharma S."/>
            <person name="Kumar N."/>
            <person name="Patil P.P."/>
            <person name="Chaudhry V."/>
            <person name="Patil P.B."/>
        </authorList>
    </citation>
    <scope>NUCLEOTIDE SEQUENCE [LARGE SCALE GENOMIC DNA]</scope>
    <source>
        <strain evidence="1 2">NS184</strain>
    </source>
</reference>
<dbReference type="STRING" id="33881.NS184_13285"/>
<dbReference type="EMBL" id="LDQC01000078">
    <property type="protein sequence ID" value="KTR03665.1"/>
    <property type="molecule type" value="Genomic_DNA"/>
</dbReference>
<dbReference type="Proteomes" id="UP000078252">
    <property type="component" value="Unassembled WGS sequence"/>
</dbReference>
<sequence length="134" mass="15065">MTQFIRYQSAVPNRHGRFPGVFALANGLRRDAVLRPEDGAWLLRANLGATAAHVDPTTVDATCYDPSVNPGARAWFVAEAVGLLEMTAPYLELLDRYEVPWVQLTTRSPGRIVYRDASQVVAVPYRHPEDWPFR</sequence>